<dbReference type="SUPFAM" id="SSF52172">
    <property type="entry name" value="CheY-like"/>
    <property type="match status" value="1"/>
</dbReference>
<dbReference type="Gene3D" id="3.40.50.2300">
    <property type="match status" value="1"/>
</dbReference>
<dbReference type="PANTHER" id="PTHR44591:SF23">
    <property type="entry name" value="CHEY SUBFAMILY"/>
    <property type="match status" value="1"/>
</dbReference>
<feature type="domain" description="Response regulatory" evidence="3">
    <location>
        <begin position="3"/>
        <end position="117"/>
    </location>
</feature>
<dbReference type="InterPro" id="IPR050595">
    <property type="entry name" value="Bact_response_regulator"/>
</dbReference>
<dbReference type="RefSeq" id="WP_245931519.1">
    <property type="nucleotide sequence ID" value="NZ_CP154825.1"/>
</dbReference>
<dbReference type="PROSITE" id="PS50110">
    <property type="entry name" value="RESPONSE_REGULATORY"/>
    <property type="match status" value="1"/>
</dbReference>
<reference evidence="4 5" key="1">
    <citation type="submission" date="2018-02" db="EMBL/GenBank/DDBJ databases">
        <title>Genomic Encyclopedia of Archaeal and Bacterial Type Strains, Phase II (KMG-II): from individual species to whole genera.</title>
        <authorList>
            <person name="Goeker M."/>
        </authorList>
    </citation>
    <scope>NUCLEOTIDE SEQUENCE [LARGE SCALE GENOMIC DNA]</scope>
    <source>
        <strain evidence="4 5">YU 961-1</strain>
    </source>
</reference>
<dbReference type="GO" id="GO:0000160">
    <property type="term" value="P:phosphorelay signal transduction system"/>
    <property type="evidence" value="ECO:0007669"/>
    <property type="project" value="InterPro"/>
</dbReference>
<feature type="modified residue" description="4-aspartylphosphate" evidence="2">
    <location>
        <position position="53"/>
    </location>
</feature>
<proteinExistence type="predicted"/>
<evidence type="ECO:0000313" key="5">
    <source>
        <dbReference type="Proteomes" id="UP000239203"/>
    </source>
</evidence>
<evidence type="ECO:0000259" key="3">
    <source>
        <dbReference type="PROSITE" id="PS50110"/>
    </source>
</evidence>
<dbReference type="Pfam" id="PF00072">
    <property type="entry name" value="Response_reg"/>
    <property type="match status" value="1"/>
</dbReference>
<gene>
    <name evidence="4" type="ORF">CLV40_114115</name>
</gene>
<protein>
    <submittedName>
        <fullName evidence="4">Response regulator receiver domain-containing protein</fullName>
    </submittedName>
</protein>
<dbReference type="InterPro" id="IPR011006">
    <property type="entry name" value="CheY-like_superfamily"/>
</dbReference>
<accession>A0A2S6GJT5</accession>
<keyword evidence="5" id="KW-1185">Reference proteome</keyword>
<keyword evidence="1 2" id="KW-0597">Phosphoprotein</keyword>
<dbReference type="PANTHER" id="PTHR44591">
    <property type="entry name" value="STRESS RESPONSE REGULATOR PROTEIN 1"/>
    <property type="match status" value="1"/>
</dbReference>
<organism evidence="4 5">
    <name type="scientific">Actinokineospora auranticolor</name>
    <dbReference type="NCBI Taxonomy" id="155976"/>
    <lineage>
        <taxon>Bacteria</taxon>
        <taxon>Bacillati</taxon>
        <taxon>Actinomycetota</taxon>
        <taxon>Actinomycetes</taxon>
        <taxon>Pseudonocardiales</taxon>
        <taxon>Pseudonocardiaceae</taxon>
        <taxon>Actinokineospora</taxon>
    </lineage>
</organism>
<dbReference type="InterPro" id="IPR001789">
    <property type="entry name" value="Sig_transdc_resp-reg_receiver"/>
</dbReference>
<evidence type="ECO:0000256" key="2">
    <source>
        <dbReference type="PROSITE-ProRule" id="PRU00169"/>
    </source>
</evidence>
<dbReference type="AlphaFoldDB" id="A0A2S6GJT5"/>
<dbReference type="EMBL" id="PTIX01000014">
    <property type="protein sequence ID" value="PPK65463.1"/>
    <property type="molecule type" value="Genomic_DNA"/>
</dbReference>
<dbReference type="SMART" id="SM00448">
    <property type="entry name" value="REC"/>
    <property type="match status" value="1"/>
</dbReference>
<sequence length="129" mass="14069">MARVLVVDDDEDVRDLVARWLRADGHDVLAVDGGALALAAIERHGLPQVAVLDVDMPGMDGVDLLRQLRRADRYLPALFITVLWSGLDLARMRDAGAAYLPKPFTGMGLCAAVRRLAPDNRGPARDVTR</sequence>
<comment type="caution">
    <text evidence="4">The sequence shown here is derived from an EMBL/GenBank/DDBJ whole genome shotgun (WGS) entry which is preliminary data.</text>
</comment>
<evidence type="ECO:0000256" key="1">
    <source>
        <dbReference type="ARBA" id="ARBA00022553"/>
    </source>
</evidence>
<evidence type="ECO:0000313" key="4">
    <source>
        <dbReference type="EMBL" id="PPK65463.1"/>
    </source>
</evidence>
<name>A0A2S6GJT5_9PSEU</name>
<dbReference type="Proteomes" id="UP000239203">
    <property type="component" value="Unassembled WGS sequence"/>
</dbReference>